<dbReference type="SUPFAM" id="SSF51206">
    <property type="entry name" value="cAMP-binding domain-like"/>
    <property type="match status" value="1"/>
</dbReference>
<sequence>MINLFGINNSEFFVNPDQEGHEKYVKDGFKRVLAGELVDHIGAVCIFSHLNDHQLLDIADGFTLRVFELGERLMEANIPIHSIFILLKVNSSKRLA</sequence>
<evidence type="ECO:0000313" key="3">
    <source>
        <dbReference type="Proteomes" id="UP000663832"/>
    </source>
</evidence>
<comment type="caution">
    <text evidence="1">The sequence shown here is derived from an EMBL/GenBank/DDBJ whole genome shotgun (WGS) entry which is preliminary data.</text>
</comment>
<dbReference type="InterPro" id="IPR018490">
    <property type="entry name" value="cNMP-bd_dom_sf"/>
</dbReference>
<accession>A0A814YBQ6</accession>
<organism evidence="1 4">
    <name type="scientific">Adineta steineri</name>
    <dbReference type="NCBI Taxonomy" id="433720"/>
    <lineage>
        <taxon>Eukaryota</taxon>
        <taxon>Metazoa</taxon>
        <taxon>Spiralia</taxon>
        <taxon>Gnathifera</taxon>
        <taxon>Rotifera</taxon>
        <taxon>Eurotatoria</taxon>
        <taxon>Bdelloidea</taxon>
        <taxon>Adinetida</taxon>
        <taxon>Adinetidae</taxon>
        <taxon>Adineta</taxon>
    </lineage>
</organism>
<dbReference type="Proteomes" id="UP000663832">
    <property type="component" value="Unassembled WGS sequence"/>
</dbReference>
<dbReference type="OrthoDB" id="10002698at2759"/>
<evidence type="ECO:0000313" key="1">
    <source>
        <dbReference type="EMBL" id="CAF1227325.1"/>
    </source>
</evidence>
<evidence type="ECO:0000313" key="4">
    <source>
        <dbReference type="Proteomes" id="UP000663877"/>
    </source>
</evidence>
<keyword evidence="3" id="KW-1185">Reference proteome</keyword>
<protein>
    <submittedName>
        <fullName evidence="1">Uncharacterized protein</fullName>
    </submittedName>
</protein>
<dbReference type="Proteomes" id="UP000663877">
    <property type="component" value="Unassembled WGS sequence"/>
</dbReference>
<dbReference type="EMBL" id="CAJNOM010000601">
    <property type="protein sequence ID" value="CAF1517771.1"/>
    <property type="molecule type" value="Genomic_DNA"/>
</dbReference>
<name>A0A814YBQ6_9BILA</name>
<dbReference type="EMBL" id="CAJNOI010000287">
    <property type="protein sequence ID" value="CAF1227325.1"/>
    <property type="molecule type" value="Genomic_DNA"/>
</dbReference>
<proteinExistence type="predicted"/>
<evidence type="ECO:0000313" key="2">
    <source>
        <dbReference type="EMBL" id="CAF1517771.1"/>
    </source>
</evidence>
<gene>
    <name evidence="1" type="ORF">BJG266_LOCUS28316</name>
    <name evidence="2" type="ORF">QVE165_LOCUS44565</name>
</gene>
<reference evidence="1" key="1">
    <citation type="submission" date="2021-02" db="EMBL/GenBank/DDBJ databases">
        <authorList>
            <person name="Nowell W R."/>
        </authorList>
    </citation>
    <scope>NUCLEOTIDE SEQUENCE</scope>
</reference>
<dbReference type="AlphaFoldDB" id="A0A814YBQ6"/>